<comment type="caution">
    <text evidence="4">The sequence shown here is derived from an EMBL/GenBank/DDBJ whole genome shotgun (WGS) entry which is preliminary data.</text>
</comment>
<feature type="signal peptide" evidence="2">
    <location>
        <begin position="1"/>
        <end position="23"/>
    </location>
</feature>
<name>A0ABP3G101_9BACI</name>
<proteinExistence type="predicted"/>
<dbReference type="Gene3D" id="3.10.105.10">
    <property type="entry name" value="Dipeptide-binding Protein, Domain 3"/>
    <property type="match status" value="1"/>
</dbReference>
<gene>
    <name evidence="4" type="ORF">GCM10008967_18920</name>
</gene>
<dbReference type="PANTHER" id="PTHR30290">
    <property type="entry name" value="PERIPLASMIC BINDING COMPONENT OF ABC TRANSPORTER"/>
    <property type="match status" value="1"/>
</dbReference>
<organism evidence="4 5">
    <name type="scientific">Bacillus carboniphilus</name>
    <dbReference type="NCBI Taxonomy" id="86663"/>
    <lineage>
        <taxon>Bacteria</taxon>
        <taxon>Bacillati</taxon>
        <taxon>Bacillota</taxon>
        <taxon>Bacilli</taxon>
        <taxon>Bacillales</taxon>
        <taxon>Bacillaceae</taxon>
        <taxon>Bacillus</taxon>
    </lineage>
</organism>
<dbReference type="Proteomes" id="UP001500782">
    <property type="component" value="Unassembled WGS sequence"/>
</dbReference>
<reference evidence="5" key="1">
    <citation type="journal article" date="2019" name="Int. J. Syst. Evol. Microbiol.">
        <title>The Global Catalogue of Microorganisms (GCM) 10K type strain sequencing project: providing services to taxonomists for standard genome sequencing and annotation.</title>
        <authorList>
            <consortium name="The Broad Institute Genomics Platform"/>
            <consortium name="The Broad Institute Genome Sequencing Center for Infectious Disease"/>
            <person name="Wu L."/>
            <person name="Ma J."/>
        </authorList>
    </citation>
    <scope>NUCLEOTIDE SEQUENCE [LARGE SCALE GENOMIC DNA]</scope>
    <source>
        <strain evidence="5">JCM 9731</strain>
    </source>
</reference>
<dbReference type="Gene3D" id="3.90.76.10">
    <property type="entry name" value="Dipeptide-binding Protein, Domain 1"/>
    <property type="match status" value="1"/>
</dbReference>
<dbReference type="Pfam" id="PF00496">
    <property type="entry name" value="SBP_bac_5"/>
    <property type="match status" value="1"/>
</dbReference>
<dbReference type="InterPro" id="IPR039424">
    <property type="entry name" value="SBP_5"/>
</dbReference>
<dbReference type="PIRSF" id="PIRSF002741">
    <property type="entry name" value="MppA"/>
    <property type="match status" value="1"/>
</dbReference>
<dbReference type="RefSeq" id="WP_343798507.1">
    <property type="nucleotide sequence ID" value="NZ_BAAADJ010000020.1"/>
</dbReference>
<evidence type="ECO:0000313" key="4">
    <source>
        <dbReference type="EMBL" id="GAA0328651.1"/>
    </source>
</evidence>
<dbReference type="InterPro" id="IPR030678">
    <property type="entry name" value="Peptide/Ni-bd"/>
</dbReference>
<dbReference type="InterPro" id="IPR000914">
    <property type="entry name" value="SBP_5_dom"/>
</dbReference>
<evidence type="ECO:0000256" key="2">
    <source>
        <dbReference type="SAM" id="SignalP"/>
    </source>
</evidence>
<evidence type="ECO:0000256" key="1">
    <source>
        <dbReference type="ARBA" id="ARBA00022729"/>
    </source>
</evidence>
<feature type="domain" description="Solute-binding protein family 5" evidence="3">
    <location>
        <begin position="82"/>
        <end position="433"/>
    </location>
</feature>
<feature type="chain" id="PRO_5047086687" evidence="2">
    <location>
        <begin position="24"/>
        <end position="512"/>
    </location>
</feature>
<keyword evidence="5" id="KW-1185">Reference proteome</keyword>
<evidence type="ECO:0000313" key="5">
    <source>
        <dbReference type="Proteomes" id="UP001500782"/>
    </source>
</evidence>
<evidence type="ECO:0000259" key="3">
    <source>
        <dbReference type="Pfam" id="PF00496"/>
    </source>
</evidence>
<dbReference type="PROSITE" id="PS51257">
    <property type="entry name" value="PROKAR_LIPOPROTEIN"/>
    <property type="match status" value="1"/>
</dbReference>
<accession>A0ABP3G101</accession>
<sequence>MKKNLQAGLLLLVSLFFILSGCGKDSSNQAQTNTDTPKKDTLTIGLDAEPPSLDPHRSSSSVDRQVLQGVYSKLLEVNEDLEIVPSLVKEWDISDDGKTYTFSLREDVTFHDGTDFNAEAVKFNFERMLDPDFGSPRKSELELIDQVNVVNETTLEVVLTEPYAPFLSVLTDRAGMMISPTAIQELGEDIANKPVGAGPYKFVERVAQSHITLTRNDDYWGEAPKIKEVVYKTITDENIRVTNMTSGDLDIVTTIGFKDIAQLEKNAGITVSRVDGLGFQGMHLNMSREPFNNKNIREAINIGIDRQALASVVFHGGAVPSVSPFPPSSWANNSDIAIPEGDIEKAKQLVKESGIENPSFTIKIAPSETEKQTAQMLQSMLKEIGITMDIEMVERGKLIEDEFSGNFDVTRLGWSGRTDPDGNAYNYFVSDGVYNFTGINNDEMDRLLNEARTSVDQKVRAENYQTFSEILFEEAPYIFLYHEQDVKVMKKNVKGFTHVPDGIVRPETLYFE</sequence>
<dbReference type="PANTHER" id="PTHR30290:SF38">
    <property type="entry name" value="D,D-DIPEPTIDE-BINDING PERIPLASMIC PROTEIN DDPA-RELATED"/>
    <property type="match status" value="1"/>
</dbReference>
<dbReference type="Gene3D" id="3.40.190.10">
    <property type="entry name" value="Periplasmic binding protein-like II"/>
    <property type="match status" value="1"/>
</dbReference>
<dbReference type="SUPFAM" id="SSF53850">
    <property type="entry name" value="Periplasmic binding protein-like II"/>
    <property type="match status" value="1"/>
</dbReference>
<dbReference type="EMBL" id="BAAADJ010000020">
    <property type="protein sequence ID" value="GAA0328651.1"/>
    <property type="molecule type" value="Genomic_DNA"/>
</dbReference>
<protein>
    <submittedName>
        <fullName evidence="4">ABC transporter substrate-binding protein</fullName>
    </submittedName>
</protein>
<keyword evidence="1 2" id="KW-0732">Signal</keyword>